<comment type="caution">
    <text evidence="1">The sequence shown here is derived from an EMBL/GenBank/DDBJ whole genome shotgun (WGS) entry which is preliminary data.</text>
</comment>
<organism evidence="1 2">
    <name type="scientific">Podospora pseudoanserina</name>
    <dbReference type="NCBI Taxonomy" id="2609844"/>
    <lineage>
        <taxon>Eukaryota</taxon>
        <taxon>Fungi</taxon>
        <taxon>Dikarya</taxon>
        <taxon>Ascomycota</taxon>
        <taxon>Pezizomycotina</taxon>
        <taxon>Sordariomycetes</taxon>
        <taxon>Sordariomycetidae</taxon>
        <taxon>Sordariales</taxon>
        <taxon>Podosporaceae</taxon>
        <taxon>Podospora</taxon>
    </lineage>
</organism>
<evidence type="ECO:0000313" key="2">
    <source>
        <dbReference type="Proteomes" id="UP001323617"/>
    </source>
</evidence>
<keyword evidence="2" id="KW-1185">Reference proteome</keyword>
<dbReference type="RefSeq" id="XP_062796889.1">
    <property type="nucleotide sequence ID" value="XM_062941131.1"/>
</dbReference>
<sequence>MSTLSISCLADINLDIQRCLILRLEQVLSATHIQSHDLCLKRSDHMKSCFVNQYKTQAFNCLLHFHKLHKLYDRSIPLLDAG</sequence>
<evidence type="ECO:0000313" key="1">
    <source>
        <dbReference type="EMBL" id="KAK4668969.1"/>
    </source>
</evidence>
<reference evidence="1 2" key="1">
    <citation type="journal article" date="2023" name="bioRxiv">
        <title>High-quality genome assemblies of four members of thePodospora anserinaspecies complex.</title>
        <authorList>
            <person name="Ament-Velasquez S.L."/>
            <person name="Vogan A.A."/>
            <person name="Wallerman O."/>
            <person name="Hartmann F."/>
            <person name="Gautier V."/>
            <person name="Silar P."/>
            <person name="Giraud T."/>
            <person name="Johannesson H."/>
        </authorList>
    </citation>
    <scope>NUCLEOTIDE SEQUENCE [LARGE SCALE GENOMIC DNA]</scope>
    <source>
        <strain evidence="1 2">CBS 124.78</strain>
    </source>
</reference>
<dbReference type="EMBL" id="JAFFHC010000007">
    <property type="protein sequence ID" value="KAK4668969.1"/>
    <property type="molecule type" value="Genomic_DNA"/>
</dbReference>
<accession>A0ABR0HLZ1</accession>
<dbReference type="Proteomes" id="UP001323617">
    <property type="component" value="Unassembled WGS sequence"/>
</dbReference>
<gene>
    <name evidence="1" type="ORF">QC764_0107710</name>
</gene>
<protein>
    <submittedName>
        <fullName evidence="1">Uncharacterized protein</fullName>
    </submittedName>
</protein>
<dbReference type="GeneID" id="87961922"/>
<name>A0ABR0HLZ1_9PEZI</name>
<proteinExistence type="predicted"/>